<gene>
    <name evidence="1" type="ORF">TorRG33x02_276950</name>
</gene>
<keyword evidence="2" id="KW-1185">Reference proteome</keyword>
<organism evidence="1 2">
    <name type="scientific">Trema orientale</name>
    <name type="common">Charcoal tree</name>
    <name type="synonym">Celtis orientalis</name>
    <dbReference type="NCBI Taxonomy" id="63057"/>
    <lineage>
        <taxon>Eukaryota</taxon>
        <taxon>Viridiplantae</taxon>
        <taxon>Streptophyta</taxon>
        <taxon>Embryophyta</taxon>
        <taxon>Tracheophyta</taxon>
        <taxon>Spermatophyta</taxon>
        <taxon>Magnoliopsida</taxon>
        <taxon>eudicotyledons</taxon>
        <taxon>Gunneridae</taxon>
        <taxon>Pentapetalae</taxon>
        <taxon>rosids</taxon>
        <taxon>fabids</taxon>
        <taxon>Rosales</taxon>
        <taxon>Cannabaceae</taxon>
        <taxon>Trema</taxon>
    </lineage>
</organism>
<proteinExistence type="predicted"/>
<dbReference type="InParanoid" id="A0A2P5CQ40"/>
<comment type="caution">
    <text evidence="1">The sequence shown here is derived from an EMBL/GenBank/DDBJ whole genome shotgun (WGS) entry which is preliminary data.</text>
</comment>
<dbReference type="Proteomes" id="UP000237000">
    <property type="component" value="Unassembled WGS sequence"/>
</dbReference>
<dbReference type="EMBL" id="JXTC01000340">
    <property type="protein sequence ID" value="PON63151.1"/>
    <property type="molecule type" value="Genomic_DNA"/>
</dbReference>
<dbReference type="AlphaFoldDB" id="A0A2P5CQ40"/>
<accession>A0A2P5CQ40</accession>
<protein>
    <submittedName>
        <fullName evidence="1">Uncharacterized protein</fullName>
    </submittedName>
</protein>
<reference evidence="2" key="1">
    <citation type="submission" date="2016-06" db="EMBL/GenBank/DDBJ databases">
        <title>Parallel loss of symbiosis genes in relatives of nitrogen-fixing non-legume Parasponia.</title>
        <authorList>
            <person name="Van Velzen R."/>
            <person name="Holmer R."/>
            <person name="Bu F."/>
            <person name="Rutten L."/>
            <person name="Van Zeijl A."/>
            <person name="Liu W."/>
            <person name="Santuari L."/>
            <person name="Cao Q."/>
            <person name="Sharma T."/>
            <person name="Shen D."/>
            <person name="Roswanjaya Y."/>
            <person name="Wardhani T."/>
            <person name="Kalhor M.S."/>
            <person name="Jansen J."/>
            <person name="Van den Hoogen J."/>
            <person name="Gungor B."/>
            <person name="Hartog M."/>
            <person name="Hontelez J."/>
            <person name="Verver J."/>
            <person name="Yang W.-C."/>
            <person name="Schijlen E."/>
            <person name="Repin R."/>
            <person name="Schilthuizen M."/>
            <person name="Schranz E."/>
            <person name="Heidstra R."/>
            <person name="Miyata K."/>
            <person name="Fedorova E."/>
            <person name="Kohlen W."/>
            <person name="Bisseling T."/>
            <person name="Smit S."/>
            <person name="Geurts R."/>
        </authorList>
    </citation>
    <scope>NUCLEOTIDE SEQUENCE [LARGE SCALE GENOMIC DNA]</scope>
    <source>
        <strain evidence="2">cv. RG33-2</strain>
    </source>
</reference>
<sequence>MKLDDSDFTSFYALQAEFRPDPELDNGLGGKWVGIHFINRPDPIRPTDRPTDRRSKLPVQLTPSLSLSLIKSPKKSVREGRRRFTEYCLLTDPGFASLFRFGTRFDSLAESRPSLDLIPAKGGFGYQWLLREDQF</sequence>
<evidence type="ECO:0000313" key="1">
    <source>
        <dbReference type="EMBL" id="PON63151.1"/>
    </source>
</evidence>
<evidence type="ECO:0000313" key="2">
    <source>
        <dbReference type="Proteomes" id="UP000237000"/>
    </source>
</evidence>
<name>A0A2P5CQ40_TREOI</name>